<dbReference type="CDD" id="cd06261">
    <property type="entry name" value="TM_PBP2"/>
    <property type="match status" value="1"/>
</dbReference>
<dbReference type="RefSeq" id="WP_377772953.1">
    <property type="nucleotide sequence ID" value="NZ_JBHUHO010000031.1"/>
</dbReference>
<feature type="transmembrane region" description="Helical" evidence="7">
    <location>
        <begin position="256"/>
        <end position="276"/>
    </location>
</feature>
<protein>
    <submittedName>
        <fullName evidence="9">Carbohydrate ABC transporter permease</fullName>
    </submittedName>
</protein>
<evidence type="ECO:0000256" key="5">
    <source>
        <dbReference type="ARBA" id="ARBA00022989"/>
    </source>
</evidence>
<evidence type="ECO:0000256" key="1">
    <source>
        <dbReference type="ARBA" id="ARBA00004651"/>
    </source>
</evidence>
<evidence type="ECO:0000256" key="4">
    <source>
        <dbReference type="ARBA" id="ARBA00022692"/>
    </source>
</evidence>
<feature type="transmembrane region" description="Helical" evidence="7">
    <location>
        <begin position="140"/>
        <end position="161"/>
    </location>
</feature>
<organism evidence="9 10">
    <name type="scientific">Paenibacillus yanchengensis</name>
    <dbReference type="NCBI Taxonomy" id="2035833"/>
    <lineage>
        <taxon>Bacteria</taxon>
        <taxon>Bacillati</taxon>
        <taxon>Bacillota</taxon>
        <taxon>Bacilli</taxon>
        <taxon>Bacillales</taxon>
        <taxon>Paenibacillaceae</taxon>
        <taxon>Paenibacillus</taxon>
    </lineage>
</organism>
<feature type="transmembrane region" description="Helical" evidence="7">
    <location>
        <begin position="78"/>
        <end position="99"/>
    </location>
</feature>
<proteinExistence type="inferred from homology"/>
<evidence type="ECO:0000313" key="10">
    <source>
        <dbReference type="Proteomes" id="UP001597362"/>
    </source>
</evidence>
<reference evidence="10" key="1">
    <citation type="journal article" date="2019" name="Int. J. Syst. Evol. Microbiol.">
        <title>The Global Catalogue of Microorganisms (GCM) 10K type strain sequencing project: providing services to taxonomists for standard genome sequencing and annotation.</title>
        <authorList>
            <consortium name="The Broad Institute Genomics Platform"/>
            <consortium name="The Broad Institute Genome Sequencing Center for Infectious Disease"/>
            <person name="Wu L."/>
            <person name="Ma J."/>
        </authorList>
    </citation>
    <scope>NUCLEOTIDE SEQUENCE [LARGE SCALE GENOMIC DNA]</scope>
    <source>
        <strain evidence="10">GH52</strain>
    </source>
</reference>
<evidence type="ECO:0000256" key="3">
    <source>
        <dbReference type="ARBA" id="ARBA00022475"/>
    </source>
</evidence>
<feature type="transmembrane region" description="Helical" evidence="7">
    <location>
        <begin position="182"/>
        <end position="204"/>
    </location>
</feature>
<dbReference type="Gene3D" id="1.10.3720.10">
    <property type="entry name" value="MetI-like"/>
    <property type="match status" value="1"/>
</dbReference>
<dbReference type="PROSITE" id="PS50928">
    <property type="entry name" value="ABC_TM1"/>
    <property type="match status" value="1"/>
</dbReference>
<dbReference type="PANTHER" id="PTHR43744">
    <property type="entry name" value="ABC TRANSPORTER PERMEASE PROTEIN MG189-RELATED-RELATED"/>
    <property type="match status" value="1"/>
</dbReference>
<sequence length="291" mass="32797">MSTKLGGRIFDIFNYSIMILLMIACLYPFLLIVFYSLSDPAELTQASSFLYKPLGLQFEAYKAVFQNKMIMSGYRNTLFYVTVGTTLNVFITVMLAYALSRRGPMLLPFMTMMIVVTMFFSGGLIPTYLVMKQLGIVNTWLAMIVPGLVITYNLIIVRTYFKSIPEELEESARIDGANEFVIMLRIMMPLSMPIIAVMILYYGVGHWNAWFNASIYLTKTNLFPLQLVLRNILIAGDTNELLATLGTIKGRDMTEIVKYAAIVVTTAPILALYPFLQKHFVKGIMIGALKG</sequence>
<evidence type="ECO:0000259" key="8">
    <source>
        <dbReference type="PROSITE" id="PS50928"/>
    </source>
</evidence>
<dbReference type="InterPro" id="IPR000515">
    <property type="entry name" value="MetI-like"/>
</dbReference>
<dbReference type="Proteomes" id="UP001597362">
    <property type="component" value="Unassembled WGS sequence"/>
</dbReference>
<dbReference type="EMBL" id="JBHUHO010000031">
    <property type="protein sequence ID" value="MFD2116598.1"/>
    <property type="molecule type" value="Genomic_DNA"/>
</dbReference>
<accession>A0ABW4YLQ6</accession>
<keyword evidence="4 7" id="KW-0812">Transmembrane</keyword>
<keyword evidence="3" id="KW-1003">Cell membrane</keyword>
<comment type="caution">
    <text evidence="9">The sequence shown here is derived from an EMBL/GenBank/DDBJ whole genome shotgun (WGS) entry which is preliminary data.</text>
</comment>
<evidence type="ECO:0000313" key="9">
    <source>
        <dbReference type="EMBL" id="MFD2116598.1"/>
    </source>
</evidence>
<feature type="transmembrane region" description="Helical" evidence="7">
    <location>
        <begin position="106"/>
        <end position="128"/>
    </location>
</feature>
<comment type="subcellular location">
    <subcellularLocation>
        <location evidence="1 7">Cell membrane</location>
        <topology evidence="1 7">Multi-pass membrane protein</topology>
    </subcellularLocation>
</comment>
<keyword evidence="6 7" id="KW-0472">Membrane</keyword>
<feature type="transmembrane region" description="Helical" evidence="7">
    <location>
        <begin position="12"/>
        <end position="37"/>
    </location>
</feature>
<comment type="similarity">
    <text evidence="7">Belongs to the binding-protein-dependent transport system permease family.</text>
</comment>
<evidence type="ECO:0000256" key="2">
    <source>
        <dbReference type="ARBA" id="ARBA00022448"/>
    </source>
</evidence>
<evidence type="ECO:0000256" key="7">
    <source>
        <dbReference type="RuleBase" id="RU363032"/>
    </source>
</evidence>
<keyword evidence="10" id="KW-1185">Reference proteome</keyword>
<dbReference type="InterPro" id="IPR035906">
    <property type="entry name" value="MetI-like_sf"/>
</dbReference>
<gene>
    <name evidence="9" type="ORF">ACFSJH_12775</name>
</gene>
<dbReference type="PROSITE" id="PS51257">
    <property type="entry name" value="PROKAR_LIPOPROTEIN"/>
    <property type="match status" value="1"/>
</dbReference>
<evidence type="ECO:0000256" key="6">
    <source>
        <dbReference type="ARBA" id="ARBA00023136"/>
    </source>
</evidence>
<keyword evidence="2 7" id="KW-0813">Transport</keyword>
<dbReference type="PANTHER" id="PTHR43744:SF9">
    <property type="entry name" value="POLYGALACTURONAN_RHAMNOGALACTURONAN TRANSPORT SYSTEM PERMEASE PROTEIN YTCP"/>
    <property type="match status" value="1"/>
</dbReference>
<dbReference type="SUPFAM" id="SSF161098">
    <property type="entry name" value="MetI-like"/>
    <property type="match status" value="1"/>
</dbReference>
<keyword evidence="5 7" id="KW-1133">Transmembrane helix</keyword>
<name>A0ABW4YLQ6_9BACL</name>
<feature type="domain" description="ABC transmembrane type-1" evidence="8">
    <location>
        <begin position="74"/>
        <end position="274"/>
    </location>
</feature>
<dbReference type="Pfam" id="PF00528">
    <property type="entry name" value="BPD_transp_1"/>
    <property type="match status" value="1"/>
</dbReference>